<dbReference type="OrthoDB" id="410168at2759"/>
<reference evidence="2" key="1">
    <citation type="submission" date="2022-10" db="EMBL/GenBank/DDBJ databases">
        <authorList>
            <person name="Chen Y."/>
            <person name="Dougan E. K."/>
            <person name="Chan C."/>
            <person name="Rhodes N."/>
            <person name="Thang M."/>
        </authorList>
    </citation>
    <scope>NUCLEOTIDE SEQUENCE</scope>
</reference>
<accession>A0A9P1GPI0</accession>
<dbReference type="Proteomes" id="UP001152797">
    <property type="component" value="Unassembled WGS sequence"/>
</dbReference>
<dbReference type="AlphaFoldDB" id="A0A9P1GPI0"/>
<name>A0A9P1GPI0_9DINO</name>
<organism evidence="2">
    <name type="scientific">Cladocopium goreaui</name>
    <dbReference type="NCBI Taxonomy" id="2562237"/>
    <lineage>
        <taxon>Eukaryota</taxon>
        <taxon>Sar</taxon>
        <taxon>Alveolata</taxon>
        <taxon>Dinophyceae</taxon>
        <taxon>Suessiales</taxon>
        <taxon>Symbiodiniaceae</taxon>
        <taxon>Cladocopium</taxon>
    </lineage>
</organism>
<protein>
    <submittedName>
        <fullName evidence="3">Protein xylosyltransferase</fullName>
    </submittedName>
</protein>
<proteinExistence type="predicted"/>
<keyword evidence="4" id="KW-1185">Reference proteome</keyword>
<evidence type="ECO:0000313" key="2">
    <source>
        <dbReference type="EMBL" id="CAI4018633.1"/>
    </source>
</evidence>
<dbReference type="EMBL" id="CAMXCT010006705">
    <property type="protein sequence ID" value="CAI4018633.1"/>
    <property type="molecule type" value="Genomic_DNA"/>
</dbReference>
<evidence type="ECO:0000313" key="3">
    <source>
        <dbReference type="EMBL" id="CAL4805945.1"/>
    </source>
</evidence>
<reference evidence="3 4" key="2">
    <citation type="submission" date="2024-05" db="EMBL/GenBank/DDBJ databases">
        <authorList>
            <person name="Chen Y."/>
            <person name="Shah S."/>
            <person name="Dougan E. K."/>
            <person name="Thang M."/>
            <person name="Chan C."/>
        </authorList>
    </citation>
    <scope>NUCLEOTIDE SEQUENCE [LARGE SCALE GENOMIC DNA]</scope>
</reference>
<dbReference type="EMBL" id="CAMXCT020006705">
    <property type="protein sequence ID" value="CAL1172008.1"/>
    <property type="molecule type" value="Genomic_DNA"/>
</dbReference>
<gene>
    <name evidence="2" type="ORF">C1SCF055_LOCUS43185</name>
</gene>
<evidence type="ECO:0000313" key="4">
    <source>
        <dbReference type="Proteomes" id="UP001152797"/>
    </source>
</evidence>
<dbReference type="EMBL" id="CAMXCT030006705">
    <property type="protein sequence ID" value="CAL4805945.1"/>
    <property type="molecule type" value="Genomic_DNA"/>
</dbReference>
<sequence length="947" mass="106083">MDADVWDEGCEQPLLVDLRRETTTLLSDVFFSLGAVIEKSATGAQERLLVYIASEFVGSLAHFLEAHFEMAAYLFRCQFGTEESASNSSYQQLFENLETKTLSYCNLIDSSVEVSESTLPLRQHEPVMPKKRGTLKSARRAFQDIKALGVIQAYDVQHRAWKQGTARDQLDEPKLKETLRAITDKGAELSTSELVRTTTLIICSNLASVVMALLDIIPELAADLRHMPGGFPAWTPNGMIDLLVDTSASTVDLQEELFLGPIPRGGWPTTRSSPLCTGLQRHGSHGSHGAEQLKEPTVRSVRKDAAGLPTWLGATPRQMLEAIEQSGRPVYHSYVAIRNAAQFDIEKNCEQSVELIFDPGQCFQTHAGVVYYVNNDPEVNDKLYVRWIGGVRFLPSETEKPVWQASLEPILGPPEPYDMISMNFVAGNCRVLWKVLEVEKIALASLVYVPINPVIPPPIEVEPNYTVAFLWNRRKIKAAQRANLSDAVSKAHTLRRHVAAQCSLQRVVNLLHPLGYELLHLEHLYAVFAHENAAPLLRELQLAGPKLSTCEVWRQGWHCSPFSRHFLGLETLLGFDHTWLSPDGKGEGEKGLGCVRSFRDFLRREGHLISGMFTGKESCDEEQLESSEFSKRKALQRRLSVVHATTGASRGLASAEVMARKWSRVAFPKASSMWCQYQLSSHCVCLPPFRGSRCDIIDQSKDDEARKFRAGFIFVMENGGTEEVEELAARLKDLWRFNSQPGRGYPVLIFHPSLSEDAREQLAVASDNRIWLIKISEAEKGVSSSAAMRWFRFTGIFSHPALKGLEIFWDVSTDNVTDREDAMHALHRARLAPAACRKALKTISYTRGRLQDVTELFLLHHGKEWKEFEAAGGVNLLTGELDSRYNCFIWRRSFLADSPIFTRYVRFLLESSGGIGELPYDLSAVRNLGTTVTSFLVKGGTRALMLT</sequence>
<comment type="caution">
    <text evidence="2">The sequence shown here is derived from an EMBL/GenBank/DDBJ whole genome shotgun (WGS) entry which is preliminary data.</text>
</comment>
<feature type="region of interest" description="Disordered" evidence="1">
    <location>
        <begin position="280"/>
        <end position="299"/>
    </location>
</feature>
<evidence type="ECO:0000256" key="1">
    <source>
        <dbReference type="SAM" id="MobiDB-lite"/>
    </source>
</evidence>